<feature type="region of interest" description="Disordered" evidence="1">
    <location>
        <begin position="103"/>
        <end position="142"/>
    </location>
</feature>
<dbReference type="RefSeq" id="WP_094456589.1">
    <property type="nucleotide sequence ID" value="NZ_NOXU01000029.1"/>
</dbReference>
<evidence type="ECO:0000256" key="2">
    <source>
        <dbReference type="SAM" id="Phobius"/>
    </source>
</evidence>
<sequence length="142" mass="14601">MTTNDATVAGSASERLAALAAGFLILATVLFLLVRNQPITDPALFLALRLLLSLCAAILGATLPGFLRLDWKGKGFAIRAGGALALFVLSYVYTPALPGAAPQVVNQSSTGDGSPPLYNNSGTVTVNMPTQSTQGEKPGSEP</sequence>
<evidence type="ECO:0000313" key="4">
    <source>
        <dbReference type="Proteomes" id="UP000216998"/>
    </source>
</evidence>
<feature type="transmembrane region" description="Helical" evidence="2">
    <location>
        <begin position="16"/>
        <end position="34"/>
    </location>
</feature>
<keyword evidence="2" id="KW-1133">Transmembrane helix</keyword>
<dbReference type="AlphaFoldDB" id="A0A255Z0I2"/>
<dbReference type="EMBL" id="NOXU01000029">
    <property type="protein sequence ID" value="OYQ34180.1"/>
    <property type="molecule type" value="Genomic_DNA"/>
</dbReference>
<organism evidence="3 4">
    <name type="scientific">Niveispirillum lacus</name>
    <dbReference type="NCBI Taxonomy" id="1981099"/>
    <lineage>
        <taxon>Bacteria</taxon>
        <taxon>Pseudomonadati</taxon>
        <taxon>Pseudomonadota</taxon>
        <taxon>Alphaproteobacteria</taxon>
        <taxon>Rhodospirillales</taxon>
        <taxon>Azospirillaceae</taxon>
        <taxon>Niveispirillum</taxon>
    </lineage>
</organism>
<feature type="transmembrane region" description="Helical" evidence="2">
    <location>
        <begin position="76"/>
        <end position="93"/>
    </location>
</feature>
<dbReference type="Proteomes" id="UP000216998">
    <property type="component" value="Unassembled WGS sequence"/>
</dbReference>
<keyword evidence="2" id="KW-0472">Membrane</keyword>
<protein>
    <submittedName>
        <fullName evidence="3">Uncharacterized protein</fullName>
    </submittedName>
</protein>
<proteinExistence type="predicted"/>
<keyword evidence="2" id="KW-0812">Transmembrane</keyword>
<evidence type="ECO:0000256" key="1">
    <source>
        <dbReference type="SAM" id="MobiDB-lite"/>
    </source>
</evidence>
<keyword evidence="4" id="KW-1185">Reference proteome</keyword>
<comment type="caution">
    <text evidence="3">The sequence shown here is derived from an EMBL/GenBank/DDBJ whole genome shotgun (WGS) entry which is preliminary data.</text>
</comment>
<feature type="compositionally biased region" description="Polar residues" evidence="1">
    <location>
        <begin position="104"/>
        <end position="135"/>
    </location>
</feature>
<accession>A0A255Z0I2</accession>
<reference evidence="3 4" key="1">
    <citation type="submission" date="2017-07" db="EMBL/GenBank/DDBJ databases">
        <title>Niveispirillum cyanobacteriorum sp. nov., isolated from cyanobacterial aggregates in a eutrophic lake.</title>
        <authorList>
            <person name="Cai H."/>
        </authorList>
    </citation>
    <scope>NUCLEOTIDE SEQUENCE [LARGE SCALE GENOMIC DNA]</scope>
    <source>
        <strain evidence="4">TH1-14</strain>
    </source>
</reference>
<name>A0A255Z0I2_9PROT</name>
<evidence type="ECO:0000313" key="3">
    <source>
        <dbReference type="EMBL" id="OYQ34180.1"/>
    </source>
</evidence>
<gene>
    <name evidence="3" type="ORF">CHU95_12025</name>
</gene>
<feature type="transmembrane region" description="Helical" evidence="2">
    <location>
        <begin position="46"/>
        <end position="64"/>
    </location>
</feature>